<protein>
    <submittedName>
        <fullName evidence="5">Putative tRNA-binding protein</fullName>
    </submittedName>
</protein>
<keyword evidence="2 3" id="KW-0694">RNA-binding</keyword>
<keyword evidence="6" id="KW-1185">Reference proteome</keyword>
<dbReference type="Pfam" id="PF01588">
    <property type="entry name" value="tRNA_bind"/>
    <property type="match status" value="1"/>
</dbReference>
<dbReference type="Gene3D" id="3.30.1940.10">
    <property type="entry name" value="YtpR-like"/>
    <property type="match status" value="1"/>
</dbReference>
<dbReference type="CDD" id="cd02796">
    <property type="entry name" value="tRNA_bind_bactPheRS"/>
    <property type="match status" value="1"/>
</dbReference>
<reference evidence="6" key="2">
    <citation type="submission" date="2015-06" db="EMBL/GenBank/DDBJ databases">
        <title>Complete genome sequence of Spiroplasma eriocheiris TDA-040725-5 (DSM 21848).</title>
        <authorList>
            <person name="Lo W.-S."/>
            <person name="Kuo C.-H."/>
        </authorList>
    </citation>
    <scope>NUCLEOTIDE SEQUENCE [LARGE SCALE GENOMIC DNA]</scope>
    <source>
        <strain evidence="6">TDA-040725-5</strain>
    </source>
</reference>
<organism evidence="5 6">
    <name type="scientific">Spiroplasma eriocheiris</name>
    <dbReference type="NCBI Taxonomy" id="315358"/>
    <lineage>
        <taxon>Bacteria</taxon>
        <taxon>Bacillati</taxon>
        <taxon>Mycoplasmatota</taxon>
        <taxon>Mollicutes</taxon>
        <taxon>Entomoplasmatales</taxon>
        <taxon>Spiroplasmataceae</taxon>
        <taxon>Spiroplasma</taxon>
    </lineage>
</organism>
<evidence type="ECO:0000256" key="3">
    <source>
        <dbReference type="PROSITE-ProRule" id="PRU00209"/>
    </source>
</evidence>
<evidence type="ECO:0000259" key="4">
    <source>
        <dbReference type="PROSITE" id="PS50886"/>
    </source>
</evidence>
<evidence type="ECO:0000313" key="5">
    <source>
        <dbReference type="EMBL" id="AKM54648.1"/>
    </source>
</evidence>
<dbReference type="NCBIfam" id="NF045760">
    <property type="entry name" value="YtpR"/>
    <property type="match status" value="1"/>
</dbReference>
<dbReference type="PATRIC" id="fig|743698.3.peg.1106"/>
<feature type="domain" description="TRNA-binding" evidence="4">
    <location>
        <begin position="90"/>
        <end position="201"/>
    </location>
</feature>
<accession>A0A0H3XID9</accession>
<evidence type="ECO:0000256" key="2">
    <source>
        <dbReference type="ARBA" id="ARBA00022884"/>
    </source>
</evidence>
<dbReference type="RefSeq" id="WP_047791833.1">
    <property type="nucleotide sequence ID" value="NZ_CP011856.1"/>
</dbReference>
<gene>
    <name evidence="5" type="ORF">SERIO_v1c10950</name>
</gene>
<keyword evidence="1 3" id="KW-0820">tRNA-binding</keyword>
<dbReference type="InterPro" id="IPR037154">
    <property type="entry name" value="YtpR-like_sf"/>
</dbReference>
<dbReference type="KEGG" id="seri:SERIO_v1c10950"/>
<evidence type="ECO:0000313" key="6">
    <source>
        <dbReference type="Proteomes" id="UP000035661"/>
    </source>
</evidence>
<dbReference type="STRING" id="315358.SERIO_v1c10950"/>
<dbReference type="EMBL" id="CP011856">
    <property type="protein sequence ID" value="AKM54648.1"/>
    <property type="molecule type" value="Genomic_DNA"/>
</dbReference>
<dbReference type="Proteomes" id="UP000035661">
    <property type="component" value="Chromosome"/>
</dbReference>
<dbReference type="AlphaFoldDB" id="A0A0H3XID9"/>
<sequence length="208" mass="23777">MKNNTMGLFYNENFDTLFGYLQVINNPTRIIHDNLVFFHDDKRQLVGFNILNAKTMLKNKLTSGINSDNKDLIAEIIILFHQYGYDLTDINSTIQFIVGEVVTVQKHPNSDKLNICEVNLGDEQRQIICGATNVDYHQRVVVANIGAWMPNLLQIIPSELRGEKSDGMICSERELGLPITQAGKVIMVLTDNKYQIGDSFWKDYYKDE</sequence>
<dbReference type="GO" id="GO:0000049">
    <property type="term" value="F:tRNA binding"/>
    <property type="evidence" value="ECO:0007669"/>
    <property type="project" value="UniProtKB-UniRule"/>
</dbReference>
<dbReference type="InterPro" id="IPR002547">
    <property type="entry name" value="tRNA-bd_dom"/>
</dbReference>
<dbReference type="InterPro" id="IPR012340">
    <property type="entry name" value="NA-bd_OB-fold"/>
</dbReference>
<proteinExistence type="predicted"/>
<name>A0A0H3XID9_9MOLU</name>
<evidence type="ECO:0000256" key="1">
    <source>
        <dbReference type="ARBA" id="ARBA00022555"/>
    </source>
</evidence>
<dbReference type="SUPFAM" id="SSF50249">
    <property type="entry name" value="Nucleic acid-binding proteins"/>
    <property type="match status" value="1"/>
</dbReference>
<dbReference type="Gene3D" id="2.40.50.140">
    <property type="entry name" value="Nucleic acid-binding proteins"/>
    <property type="match status" value="1"/>
</dbReference>
<dbReference type="InterPro" id="IPR033714">
    <property type="entry name" value="tRNA_bind_bactPheRS"/>
</dbReference>
<dbReference type="PROSITE" id="PS50886">
    <property type="entry name" value="TRBD"/>
    <property type="match status" value="1"/>
</dbReference>
<reference evidence="5 6" key="1">
    <citation type="journal article" date="2015" name="Genome Biol. Evol.">
        <title>Found and Lost: The Fates of Horizontally Acquired Genes in Arthropod-Symbiotic Spiroplasma.</title>
        <authorList>
            <person name="Lo W.S."/>
            <person name="Gasparich G.E."/>
            <person name="Kuo C.H."/>
        </authorList>
    </citation>
    <scope>NUCLEOTIDE SEQUENCE [LARGE SCALE GENOMIC DNA]</scope>
    <source>
        <strain evidence="6">TDA-040725-5</strain>
    </source>
</reference>